<organism evidence="2 3">
    <name type="scientific">Actinacidiphila cocklensis</name>
    <dbReference type="NCBI Taxonomy" id="887465"/>
    <lineage>
        <taxon>Bacteria</taxon>
        <taxon>Bacillati</taxon>
        <taxon>Actinomycetota</taxon>
        <taxon>Actinomycetes</taxon>
        <taxon>Kitasatosporales</taxon>
        <taxon>Streptomycetaceae</taxon>
        <taxon>Actinacidiphila</taxon>
    </lineage>
</organism>
<protein>
    <submittedName>
        <fullName evidence="2">Uncharacterized protein</fullName>
    </submittedName>
</protein>
<evidence type="ECO:0000313" key="3">
    <source>
        <dbReference type="Proteomes" id="UP001152519"/>
    </source>
</evidence>
<gene>
    <name evidence="2" type="ORF">SCOCK_350040</name>
</gene>
<reference evidence="2" key="1">
    <citation type="submission" date="2021-05" db="EMBL/GenBank/DDBJ databases">
        <authorList>
            <person name="Arsene-Ploetze F."/>
        </authorList>
    </citation>
    <scope>NUCLEOTIDE SEQUENCE</scope>
    <source>
        <strain evidence="2">DSM 42138</strain>
    </source>
</reference>
<proteinExistence type="predicted"/>
<evidence type="ECO:0000313" key="2">
    <source>
        <dbReference type="EMBL" id="CAG6395707.1"/>
    </source>
</evidence>
<keyword evidence="3" id="KW-1185">Reference proteome</keyword>
<dbReference type="EMBL" id="CAJSLV010000065">
    <property type="protein sequence ID" value="CAG6395707.1"/>
    <property type="molecule type" value="Genomic_DNA"/>
</dbReference>
<dbReference type="AlphaFoldDB" id="A0A9W4GSQ7"/>
<evidence type="ECO:0000256" key="1">
    <source>
        <dbReference type="SAM" id="MobiDB-lite"/>
    </source>
</evidence>
<accession>A0A9W4GSQ7</accession>
<comment type="caution">
    <text evidence="2">The sequence shown here is derived from an EMBL/GenBank/DDBJ whole genome shotgun (WGS) entry which is preliminary data.</text>
</comment>
<feature type="region of interest" description="Disordered" evidence="1">
    <location>
        <begin position="25"/>
        <end position="58"/>
    </location>
</feature>
<dbReference type="Proteomes" id="UP001152519">
    <property type="component" value="Unassembled WGS sequence"/>
</dbReference>
<name>A0A9W4GSQ7_9ACTN</name>
<sequence>MPAWDDGGTPRRRAPSSFSRLPVDHWWAAPDAPPGLDDRLRGGSRPDPSDLSVIGSNPSRQNLDRFAFSLQASHAQ</sequence>